<evidence type="ECO:0000313" key="6">
    <source>
        <dbReference type="EMBL" id="TKG72646.1"/>
    </source>
</evidence>
<organism evidence="6 7">
    <name type="scientific">Prauserella endophytica</name>
    <dbReference type="NCBI Taxonomy" id="1592324"/>
    <lineage>
        <taxon>Bacteria</taxon>
        <taxon>Bacillati</taxon>
        <taxon>Actinomycetota</taxon>
        <taxon>Actinomycetes</taxon>
        <taxon>Pseudonocardiales</taxon>
        <taxon>Pseudonocardiaceae</taxon>
        <taxon>Prauserella</taxon>
        <taxon>Prauserella coralliicola group</taxon>
    </lineage>
</organism>
<dbReference type="PANTHER" id="PTHR43201:SF5">
    <property type="entry name" value="MEDIUM-CHAIN ACYL-COA LIGASE ACSF2, MITOCHONDRIAL"/>
    <property type="match status" value="1"/>
</dbReference>
<name>A0ABY2SB02_9PSEU</name>
<dbReference type="RefSeq" id="WP_112269778.1">
    <property type="nucleotide sequence ID" value="NZ_SWMS01000002.1"/>
</dbReference>
<evidence type="ECO:0000256" key="3">
    <source>
        <dbReference type="SAM" id="MobiDB-lite"/>
    </source>
</evidence>
<dbReference type="InterPro" id="IPR025110">
    <property type="entry name" value="AMP-bd_C"/>
</dbReference>
<feature type="domain" description="AMP-dependent synthetase/ligase" evidence="4">
    <location>
        <begin position="44"/>
        <end position="430"/>
    </location>
</feature>
<dbReference type="GO" id="GO:0016874">
    <property type="term" value="F:ligase activity"/>
    <property type="evidence" value="ECO:0007669"/>
    <property type="project" value="UniProtKB-KW"/>
</dbReference>
<evidence type="ECO:0000259" key="4">
    <source>
        <dbReference type="Pfam" id="PF00501"/>
    </source>
</evidence>
<dbReference type="Gene3D" id="3.40.50.12780">
    <property type="entry name" value="N-terminal domain of ligase-like"/>
    <property type="match status" value="1"/>
</dbReference>
<evidence type="ECO:0000256" key="1">
    <source>
        <dbReference type="ARBA" id="ARBA00006432"/>
    </source>
</evidence>
<dbReference type="SUPFAM" id="SSF56801">
    <property type="entry name" value="Acetyl-CoA synthetase-like"/>
    <property type="match status" value="1"/>
</dbReference>
<feature type="region of interest" description="Disordered" evidence="3">
    <location>
        <begin position="1"/>
        <end position="29"/>
    </location>
</feature>
<dbReference type="Proteomes" id="UP000309992">
    <property type="component" value="Unassembled WGS sequence"/>
</dbReference>
<comment type="caution">
    <text evidence="6">The sequence shown here is derived from an EMBL/GenBank/DDBJ whole genome shotgun (WGS) entry which is preliminary data.</text>
</comment>
<accession>A0ABY2SB02</accession>
<evidence type="ECO:0000313" key="7">
    <source>
        <dbReference type="Proteomes" id="UP000309992"/>
    </source>
</evidence>
<dbReference type="PANTHER" id="PTHR43201">
    <property type="entry name" value="ACYL-COA SYNTHETASE"/>
    <property type="match status" value="1"/>
</dbReference>
<dbReference type="EMBL" id="SWMS01000002">
    <property type="protein sequence ID" value="TKG72646.1"/>
    <property type="molecule type" value="Genomic_DNA"/>
</dbReference>
<dbReference type="InterPro" id="IPR045851">
    <property type="entry name" value="AMP-bd_C_sf"/>
</dbReference>
<protein>
    <submittedName>
        <fullName evidence="6">Acyl--CoA ligase</fullName>
    </submittedName>
</protein>
<evidence type="ECO:0000256" key="2">
    <source>
        <dbReference type="ARBA" id="ARBA00022598"/>
    </source>
</evidence>
<comment type="similarity">
    <text evidence="1">Belongs to the ATP-dependent AMP-binding enzyme family.</text>
</comment>
<keyword evidence="2 6" id="KW-0436">Ligase</keyword>
<dbReference type="Gene3D" id="3.30.300.30">
    <property type="match status" value="1"/>
</dbReference>
<keyword evidence="7" id="KW-1185">Reference proteome</keyword>
<feature type="compositionally biased region" description="Low complexity" evidence="3">
    <location>
        <begin position="17"/>
        <end position="28"/>
    </location>
</feature>
<feature type="domain" description="AMP-binding enzyme C-terminal" evidence="5">
    <location>
        <begin position="481"/>
        <end position="553"/>
    </location>
</feature>
<proteinExistence type="inferred from homology"/>
<reference evidence="6 7" key="1">
    <citation type="journal article" date="2015" name="Antonie Van Leeuwenhoek">
        <title>Prauserella endophytica sp. nov., an endophytic actinobacterium isolated from Tamarix taklamakanensis.</title>
        <authorList>
            <person name="Liu J.M."/>
            <person name="Habden X."/>
            <person name="Guo L."/>
            <person name="Tuo L."/>
            <person name="Jiang Z.K."/>
            <person name="Liu S.W."/>
            <person name="Liu X.F."/>
            <person name="Chen L."/>
            <person name="Li R.F."/>
            <person name="Zhang Y.Q."/>
            <person name="Sun C.H."/>
        </authorList>
    </citation>
    <scope>NUCLEOTIDE SEQUENCE [LARGE SCALE GENOMIC DNA]</scope>
    <source>
        <strain evidence="6 7">CGMCC 4.7182</strain>
    </source>
</reference>
<gene>
    <name evidence="6" type="ORF">FCN18_05240</name>
</gene>
<dbReference type="InterPro" id="IPR042099">
    <property type="entry name" value="ANL_N_sf"/>
</dbReference>
<dbReference type="Pfam" id="PF00501">
    <property type="entry name" value="AMP-binding"/>
    <property type="match status" value="1"/>
</dbReference>
<sequence>MTTTETSSPEAPALRDTAAPGAGSASTGHRGWAEAVPIGDVVIRAAALWPDAEALVFPGERLTFAQLADEAELAARALRAMGVGPGDHVGVLMANCPDFARVSYGAAMLGAVAVLVNARYQGDDLAHVLGDAGIKVLVTAEQPGRPFELTRRIEAAMPELDPGRGDAFPVASVPSLEAVVLLGGDGTVAPAYTPAERFYAGAARVTPEEVHTLRRQVPLRAVGMMMYTSGTTAKPKGCALSHEMVVRNAIAVAERLDVHGGDRFWDPLPMFHMSSVLPMNGCFFVGATFLSMEHFEPDAAIAMLRRAGLTHFYPTFPTITQAVANHPGFSTVDWSAVRVVNGVAPPATLRELQGLFPHAAVVTAYGSTETGGCVSFSVPTDTLEQRTNTSGPPFPGIQIRIVDPETGAEVPTGERGEICVRGYSMFEGYHNAPEETAAVTDAEGWFHTGDIGAVDQDGRISYLGRLKDMLKVGGENVAAVEIEEALQRHPAVNIAQVVGIPDARLVEVPVAAVELRAGHDVTGEELGEWLRGRIASFKLPRHIRVVDEWPMAATKIQKFRLREAICAELGIELP</sequence>
<evidence type="ECO:0000259" key="5">
    <source>
        <dbReference type="Pfam" id="PF13193"/>
    </source>
</evidence>
<dbReference type="Pfam" id="PF13193">
    <property type="entry name" value="AMP-binding_C"/>
    <property type="match status" value="1"/>
</dbReference>
<dbReference type="InterPro" id="IPR000873">
    <property type="entry name" value="AMP-dep_synth/lig_dom"/>
</dbReference>